<dbReference type="Proteomes" id="UP001515500">
    <property type="component" value="Chromosome 6"/>
</dbReference>
<feature type="region of interest" description="Disordered" evidence="1">
    <location>
        <begin position="1"/>
        <end position="47"/>
    </location>
</feature>
<feature type="compositionally biased region" description="Polar residues" evidence="1">
    <location>
        <begin position="38"/>
        <end position="47"/>
    </location>
</feature>
<feature type="transmembrane region" description="Helical" evidence="2">
    <location>
        <begin position="137"/>
        <end position="157"/>
    </location>
</feature>
<organism evidence="3 4">
    <name type="scientific">Dioscorea cayennensis subsp. rotundata</name>
    <name type="common">White Guinea yam</name>
    <name type="synonym">Dioscorea rotundata</name>
    <dbReference type="NCBI Taxonomy" id="55577"/>
    <lineage>
        <taxon>Eukaryota</taxon>
        <taxon>Viridiplantae</taxon>
        <taxon>Streptophyta</taxon>
        <taxon>Embryophyta</taxon>
        <taxon>Tracheophyta</taxon>
        <taxon>Spermatophyta</taxon>
        <taxon>Magnoliopsida</taxon>
        <taxon>Liliopsida</taxon>
        <taxon>Dioscoreales</taxon>
        <taxon>Dioscoreaceae</taxon>
        <taxon>Dioscorea</taxon>
    </lineage>
</organism>
<keyword evidence="3" id="KW-1185">Reference proteome</keyword>
<dbReference type="GeneID" id="120263130"/>
<keyword evidence="2" id="KW-0812">Transmembrane</keyword>
<protein>
    <submittedName>
        <fullName evidence="4">Pentatricopeptide repeat-containing protein At2g41720-like</fullName>
    </submittedName>
</protein>
<sequence>MMMSGSAPQPIPPFTSTLSKASNPPPILHKPSDHQPPKLQSTTQEPAWNQRRVVGTVDYDRGKRRVSVEVPGLGRDHIPGRYRVRIDGSRWQVDWKVSEVVDKVLELKHWEDIEGLLNRWVGRFARKNFPLLIKVCLRLSSFFACSLLLSFFFSSLLKIAGLARSRKPGNALIVLDD</sequence>
<dbReference type="RefSeq" id="XP_039126963.1">
    <property type="nucleotide sequence ID" value="XM_039271029.1"/>
</dbReference>
<proteinExistence type="predicted"/>
<evidence type="ECO:0000313" key="4">
    <source>
        <dbReference type="RefSeq" id="XP_039126963.1"/>
    </source>
</evidence>
<evidence type="ECO:0000256" key="1">
    <source>
        <dbReference type="SAM" id="MobiDB-lite"/>
    </source>
</evidence>
<evidence type="ECO:0000256" key="2">
    <source>
        <dbReference type="SAM" id="Phobius"/>
    </source>
</evidence>
<keyword evidence="2" id="KW-0472">Membrane</keyword>
<evidence type="ECO:0000313" key="3">
    <source>
        <dbReference type="Proteomes" id="UP001515500"/>
    </source>
</evidence>
<keyword evidence="2" id="KW-1133">Transmembrane helix</keyword>
<name>A0AB40BKS3_DIOCR</name>
<reference evidence="4" key="1">
    <citation type="submission" date="2025-08" db="UniProtKB">
        <authorList>
            <consortium name="RefSeq"/>
        </authorList>
    </citation>
    <scope>IDENTIFICATION</scope>
</reference>
<accession>A0AB40BKS3</accession>
<gene>
    <name evidence="4" type="primary">LOC120263130</name>
</gene>
<dbReference type="AlphaFoldDB" id="A0AB40BKS3"/>